<organism evidence="1 2">
    <name type="scientific">Lentzea alba</name>
    <dbReference type="NCBI Taxonomy" id="2714351"/>
    <lineage>
        <taxon>Bacteria</taxon>
        <taxon>Bacillati</taxon>
        <taxon>Actinomycetota</taxon>
        <taxon>Actinomycetes</taxon>
        <taxon>Pseudonocardiales</taxon>
        <taxon>Pseudonocardiaceae</taxon>
        <taxon>Lentzea</taxon>
    </lineage>
</organism>
<reference evidence="1 2" key="1">
    <citation type="submission" date="2020-03" db="EMBL/GenBank/DDBJ databases">
        <title>Isolation and identification of active actinomycetes.</title>
        <authorList>
            <person name="Sun X."/>
        </authorList>
    </citation>
    <scope>NUCLEOTIDE SEQUENCE [LARGE SCALE GENOMIC DNA]</scope>
    <source>
        <strain evidence="1 2">NEAU-D13</strain>
    </source>
</reference>
<name>A0A7C9VTY2_9PSEU</name>
<evidence type="ECO:0000313" key="1">
    <source>
        <dbReference type="EMBL" id="NGY59161.1"/>
    </source>
</evidence>
<sequence length="656" mass="73622">MSEIQEKPAETAPLSPDEPRYLLNVAQGDMSGVQTGDVNGDVNYYGNSKAKPETELRARYASPEEVLDAQELFVTPGGFASARAALQANNAVVLCGKGTGRTHAARRLLTYESGLTTFVYLNRARPLDHLQPDELDEGTAYLLDLGGTNDRPITDWAFEQGLNVMRQARCLLVVLLDHREQTPVTAARHSYTLEAPPPVEVAQAALRRLEDVDEAMLQVVKADLAPALEGASPDKAVFAARLAVEVHKNQLTVTEALDKLQEEATDAVAHWFEKLDVRGHAYSFAVALLENHPYEHVLSRGWILDERIRAAALPIDKNLRPRGVLEQPKIKLLHDIAAATEIRKHPTIVGQTEETIRFQRQDWATAVFTYMWQQYPAAREILRNWMCDDTSEEARDAVTRAIYAIVTTVPAREPLALVEHLASQTAVGRRTIAVATLVRLTENARMRGPAEQAMHQWVEDGYAYPLWTVARVYSTPAPHRPPHAVLDMFTKIGKSKKYTPQNAVVAGVLPLLLDESTQQVALDTVVSWTSPKYRRTGLPRVAIGLALWVIGFYKQSRALSVVLNAQHPNAVQILLDHVLNDDMFGPYVLRRMADRAKTATWDDDDATELVWFAQLVSPELGWWRRRAAVRRLCRRYPYMRSAIRRIFRVARRVQPS</sequence>
<evidence type="ECO:0000313" key="2">
    <source>
        <dbReference type="Proteomes" id="UP000481360"/>
    </source>
</evidence>
<dbReference type="RefSeq" id="WP_166045218.1">
    <property type="nucleotide sequence ID" value="NZ_JAAMPJ010000002.1"/>
</dbReference>
<protein>
    <submittedName>
        <fullName evidence="1">Uncharacterized protein</fullName>
    </submittedName>
</protein>
<dbReference type="EMBL" id="JAAMPJ010000002">
    <property type="protein sequence ID" value="NGY59161.1"/>
    <property type="molecule type" value="Genomic_DNA"/>
</dbReference>
<comment type="caution">
    <text evidence="1">The sequence shown here is derived from an EMBL/GenBank/DDBJ whole genome shotgun (WGS) entry which is preliminary data.</text>
</comment>
<dbReference type="AlphaFoldDB" id="A0A7C9VTY2"/>
<accession>A0A7C9VTY2</accession>
<proteinExistence type="predicted"/>
<gene>
    <name evidence="1" type="ORF">G7043_09515</name>
</gene>
<keyword evidence="2" id="KW-1185">Reference proteome</keyword>
<dbReference type="Proteomes" id="UP000481360">
    <property type="component" value="Unassembled WGS sequence"/>
</dbReference>